<dbReference type="AlphaFoldDB" id="A0AAV4QJ52"/>
<accession>A0AAV4QJ52</accession>
<feature type="compositionally biased region" description="Basic and acidic residues" evidence="1">
    <location>
        <begin position="43"/>
        <end position="52"/>
    </location>
</feature>
<keyword evidence="3" id="KW-1185">Reference proteome</keyword>
<dbReference type="EMBL" id="BPLQ01004608">
    <property type="protein sequence ID" value="GIY09349.1"/>
    <property type="molecule type" value="Genomic_DNA"/>
</dbReference>
<name>A0AAV4QJ52_9ARAC</name>
<evidence type="ECO:0000313" key="3">
    <source>
        <dbReference type="Proteomes" id="UP001054837"/>
    </source>
</evidence>
<proteinExistence type="predicted"/>
<gene>
    <name evidence="2" type="ORF">CDAR_276151</name>
</gene>
<organism evidence="2 3">
    <name type="scientific">Caerostris darwini</name>
    <dbReference type="NCBI Taxonomy" id="1538125"/>
    <lineage>
        <taxon>Eukaryota</taxon>
        <taxon>Metazoa</taxon>
        <taxon>Ecdysozoa</taxon>
        <taxon>Arthropoda</taxon>
        <taxon>Chelicerata</taxon>
        <taxon>Arachnida</taxon>
        <taxon>Araneae</taxon>
        <taxon>Araneomorphae</taxon>
        <taxon>Entelegynae</taxon>
        <taxon>Araneoidea</taxon>
        <taxon>Araneidae</taxon>
        <taxon>Caerostris</taxon>
    </lineage>
</organism>
<dbReference type="Proteomes" id="UP001054837">
    <property type="component" value="Unassembled WGS sequence"/>
</dbReference>
<comment type="caution">
    <text evidence="2">The sequence shown here is derived from an EMBL/GenBank/DDBJ whole genome shotgun (WGS) entry which is preliminary data.</text>
</comment>
<evidence type="ECO:0000313" key="2">
    <source>
        <dbReference type="EMBL" id="GIY09349.1"/>
    </source>
</evidence>
<sequence>MCHDILKSHISRRKLPYGAHNHPWPPVVKCRSRSGVSSNVLRSRQETEHPLEKMSPTGLSFREVLTSTGSCEKCCPLGLPAGKQCFRNYLYA</sequence>
<feature type="region of interest" description="Disordered" evidence="1">
    <location>
        <begin position="36"/>
        <end position="55"/>
    </location>
</feature>
<protein>
    <submittedName>
        <fullName evidence="2">Uncharacterized protein</fullName>
    </submittedName>
</protein>
<reference evidence="2 3" key="1">
    <citation type="submission" date="2021-06" db="EMBL/GenBank/DDBJ databases">
        <title>Caerostris darwini draft genome.</title>
        <authorList>
            <person name="Kono N."/>
            <person name="Arakawa K."/>
        </authorList>
    </citation>
    <scope>NUCLEOTIDE SEQUENCE [LARGE SCALE GENOMIC DNA]</scope>
</reference>
<evidence type="ECO:0000256" key="1">
    <source>
        <dbReference type="SAM" id="MobiDB-lite"/>
    </source>
</evidence>